<organism evidence="1">
    <name type="scientific">marine sediment metagenome</name>
    <dbReference type="NCBI Taxonomy" id="412755"/>
    <lineage>
        <taxon>unclassified sequences</taxon>
        <taxon>metagenomes</taxon>
        <taxon>ecological metagenomes</taxon>
    </lineage>
</organism>
<accession>A0A1B6NU58</accession>
<sequence>MLFTQMFFTEIFHKDLLSDKLSTGATKMCSTCLSHY</sequence>
<evidence type="ECO:0000313" key="1">
    <source>
        <dbReference type="EMBL" id="KTF06267.1"/>
    </source>
</evidence>
<name>A0A1B6NU58_9ZZZZ</name>
<dbReference type="EMBL" id="AYSL01001261">
    <property type="protein sequence ID" value="KTF06267.1"/>
    <property type="molecule type" value="Genomic_DNA"/>
</dbReference>
<dbReference type="AlphaFoldDB" id="A0A1B6NU58"/>
<protein>
    <submittedName>
        <fullName evidence="1">Uncharacterized protein</fullName>
    </submittedName>
</protein>
<reference evidence="1" key="1">
    <citation type="submission" date="2013-11" db="EMBL/GenBank/DDBJ databases">
        <title>Microbial diversity, functional groups and degradation webs in Northern and Southern Mediterranean and Red Sea marine crude oil polluted sites.</title>
        <authorList>
            <person name="Daffonchio D."/>
            <person name="Mapelli F."/>
            <person name="Ferrer M."/>
            <person name="Richter M."/>
            <person name="Cherif A."/>
            <person name="Malkawi H.I."/>
            <person name="Yakimov M.M."/>
            <person name="Abdel-Fattah Y.R."/>
            <person name="Blaghen M."/>
            <person name="Golyshin P.N."/>
            <person name="Kalogerakis N."/>
            <person name="Boon N."/>
            <person name="Magagnini M."/>
            <person name="Fava F."/>
        </authorList>
    </citation>
    <scope>NUCLEOTIDE SEQUENCE</scope>
</reference>
<gene>
    <name evidence="1" type="ORF">MGSAQ_002237</name>
</gene>
<comment type="caution">
    <text evidence="1">The sequence shown here is derived from an EMBL/GenBank/DDBJ whole genome shotgun (WGS) entry which is preliminary data.</text>
</comment>
<proteinExistence type="predicted"/>